<keyword evidence="4" id="KW-0788">Thiol protease</keyword>
<accession>A0A9X7T7S8</accession>
<evidence type="ECO:0000256" key="2">
    <source>
        <dbReference type="ARBA" id="ARBA00022670"/>
    </source>
</evidence>
<dbReference type="Gene3D" id="3.90.1720.10">
    <property type="entry name" value="endopeptidase domain like (from Nostoc punctiforme)"/>
    <property type="match status" value="1"/>
</dbReference>
<evidence type="ECO:0000313" key="6">
    <source>
        <dbReference type="EMBL" id="QIA88596.1"/>
    </source>
</evidence>
<evidence type="ECO:0000256" key="3">
    <source>
        <dbReference type="ARBA" id="ARBA00022801"/>
    </source>
</evidence>
<evidence type="ECO:0000259" key="5">
    <source>
        <dbReference type="Pfam" id="PF00877"/>
    </source>
</evidence>
<feature type="domain" description="NlpC/P60" evidence="5">
    <location>
        <begin position="103"/>
        <end position="175"/>
    </location>
</feature>
<keyword evidence="6" id="KW-0614">Plasmid</keyword>
<dbReference type="SUPFAM" id="SSF54001">
    <property type="entry name" value="Cysteine proteinases"/>
    <property type="match status" value="1"/>
</dbReference>
<evidence type="ECO:0000256" key="1">
    <source>
        <dbReference type="ARBA" id="ARBA00007074"/>
    </source>
</evidence>
<dbReference type="AlphaFoldDB" id="A0A9X7T7S8"/>
<dbReference type="Pfam" id="PF00877">
    <property type="entry name" value="NLPC_P60"/>
    <property type="match status" value="1"/>
</dbReference>
<dbReference type="InterPro" id="IPR000064">
    <property type="entry name" value="NLP_P60_dom"/>
</dbReference>
<keyword evidence="2" id="KW-0645">Protease</keyword>
<name>A0A9X7T7S8_LACJH</name>
<evidence type="ECO:0000313" key="7">
    <source>
        <dbReference type="Proteomes" id="UP000464749"/>
    </source>
</evidence>
<dbReference type="EMBL" id="CP040855">
    <property type="protein sequence ID" value="QIA88596.1"/>
    <property type="molecule type" value="Genomic_DNA"/>
</dbReference>
<dbReference type="GO" id="GO:0006508">
    <property type="term" value="P:proteolysis"/>
    <property type="evidence" value="ECO:0007669"/>
    <property type="project" value="UniProtKB-KW"/>
</dbReference>
<dbReference type="InterPro" id="IPR038765">
    <property type="entry name" value="Papain-like_cys_pep_sf"/>
</dbReference>
<protein>
    <submittedName>
        <fullName evidence="6">NlpC/P60 family protein</fullName>
    </submittedName>
</protein>
<sequence length="223" mass="23707">MYERPASVGATLKARQNAARKAYELFGGANISAGSAISGANSAVDNGQAEQQKKDPCNTLTSTGNSDGGIVDVAKSLLGYFHYDQIHGESQIGSVDSPDKDGRTDCSGFVWLVLTKAGYKTPKNMSWFTMPMEEDAKKDHKWLEEISESEAGPGDVVIVNTGNGAGSAGHTAILEEKWKGDKTKVIQMGGISNSGGVNESTFKESFLSLLNDGKPVFARPVKK</sequence>
<organism evidence="6 7">
    <name type="scientific">Lactobacillus johnsonii</name>
    <dbReference type="NCBI Taxonomy" id="33959"/>
    <lineage>
        <taxon>Bacteria</taxon>
        <taxon>Bacillati</taxon>
        <taxon>Bacillota</taxon>
        <taxon>Bacilli</taxon>
        <taxon>Lactobacillales</taxon>
        <taxon>Lactobacillaceae</taxon>
        <taxon>Lactobacillus</taxon>
    </lineage>
</organism>
<dbReference type="Proteomes" id="UP000464749">
    <property type="component" value="Plasmid unnamed1"/>
</dbReference>
<gene>
    <name evidence="6" type="ORF">FEE39_09695</name>
</gene>
<proteinExistence type="inferred from homology"/>
<keyword evidence="3" id="KW-0378">Hydrolase</keyword>
<evidence type="ECO:0000256" key="4">
    <source>
        <dbReference type="ARBA" id="ARBA00022807"/>
    </source>
</evidence>
<reference evidence="6 7" key="1">
    <citation type="submission" date="2019-06" db="EMBL/GenBank/DDBJ databases">
        <title>Whole genome sequencing of Lactobacillus johnsonii strain G2A.</title>
        <authorList>
            <person name="Conlan S."/>
            <person name="Thomas P.J."/>
            <person name="Mullikin J."/>
            <person name="Singer J."/>
            <person name="Weaver C."/>
            <person name="Segre J.A."/>
        </authorList>
    </citation>
    <scope>NUCLEOTIDE SEQUENCE [LARGE SCALE GENOMIC DNA]</scope>
    <source>
        <strain evidence="6 7">G2A</strain>
        <plasmid evidence="6 7">unnamed1</plasmid>
    </source>
</reference>
<comment type="similarity">
    <text evidence="1">Belongs to the peptidase C40 family.</text>
</comment>
<dbReference type="GO" id="GO:0008234">
    <property type="term" value="F:cysteine-type peptidase activity"/>
    <property type="evidence" value="ECO:0007669"/>
    <property type="project" value="UniProtKB-KW"/>
</dbReference>
<geneLocation type="plasmid" evidence="6 7">
    <name>unnamed1</name>
</geneLocation>